<gene>
    <name evidence="1" type="ORF">D6C00_10100</name>
</gene>
<dbReference type="Pfam" id="PF20549">
    <property type="entry name" value="DUF6763"/>
    <property type="match status" value="1"/>
</dbReference>
<reference evidence="1 2" key="1">
    <citation type="journal article" date="2010" name="Int. J. Syst. Evol. Microbiol.">
        <title>Thiohalobacter thiocyanaticus gen. nov., sp. nov., a moderately halophilic, sulfur-oxidizing gammaproteobacterium from hypersaline lakes, that utilizes thiocyanate.</title>
        <authorList>
            <person name="Sorokin D.Y."/>
            <person name="Kovaleva O.L."/>
            <person name="Tourova T.P."/>
            <person name="Muyzer G."/>
        </authorList>
    </citation>
    <scope>NUCLEOTIDE SEQUENCE [LARGE SCALE GENOMIC DNA]</scope>
    <source>
        <strain evidence="1 2">Hrh1</strain>
    </source>
</reference>
<sequence>MATEFDPRIGDWYQVTETGDQFEIVAVDPDDQTVEIQYFDGTVEELDMDAWRELPIVPGEPPEDWSGSLDIDREDYGVDLELSRHDGWTNPLDSLE</sequence>
<organism evidence="1 2">
    <name type="scientific">Thiohalobacter thiocyanaticus</name>
    <dbReference type="NCBI Taxonomy" id="585455"/>
    <lineage>
        <taxon>Bacteria</taxon>
        <taxon>Pseudomonadati</taxon>
        <taxon>Pseudomonadota</taxon>
        <taxon>Gammaproteobacteria</taxon>
        <taxon>Thiohalobacterales</taxon>
        <taxon>Thiohalobacteraceae</taxon>
        <taxon>Thiohalobacter</taxon>
    </lineage>
</organism>
<comment type="caution">
    <text evidence="1">The sequence shown here is derived from an EMBL/GenBank/DDBJ whole genome shotgun (WGS) entry which is preliminary data.</text>
</comment>
<dbReference type="RefSeq" id="WP_125181612.1">
    <property type="nucleotide sequence ID" value="NZ_QZMU01000001.1"/>
</dbReference>
<dbReference type="EMBL" id="QZMU01000001">
    <property type="protein sequence ID" value="RRQ22267.1"/>
    <property type="molecule type" value="Genomic_DNA"/>
</dbReference>
<evidence type="ECO:0000313" key="2">
    <source>
        <dbReference type="Proteomes" id="UP000287798"/>
    </source>
</evidence>
<dbReference type="InterPro" id="IPR046651">
    <property type="entry name" value="DUF6763"/>
</dbReference>
<evidence type="ECO:0000313" key="1">
    <source>
        <dbReference type="EMBL" id="RRQ22267.1"/>
    </source>
</evidence>
<dbReference type="AlphaFoldDB" id="A0A426QKP7"/>
<accession>A0A426QKP7</accession>
<dbReference type="Proteomes" id="UP000287798">
    <property type="component" value="Unassembled WGS sequence"/>
</dbReference>
<name>A0A426QKP7_9GAMM</name>
<proteinExistence type="predicted"/>
<dbReference type="OrthoDB" id="7062948at2"/>
<protein>
    <submittedName>
        <fullName evidence="1">Uncharacterized protein</fullName>
    </submittedName>
</protein>
<keyword evidence="2" id="KW-1185">Reference proteome</keyword>